<dbReference type="Pfam" id="PF13966">
    <property type="entry name" value="zf-RVT"/>
    <property type="match status" value="1"/>
</dbReference>
<proteinExistence type="predicted"/>
<dbReference type="SUPFAM" id="SSF56219">
    <property type="entry name" value="DNase I-like"/>
    <property type="match status" value="1"/>
</dbReference>
<dbReference type="SUPFAM" id="SSF56672">
    <property type="entry name" value="DNA/RNA polymerases"/>
    <property type="match status" value="1"/>
</dbReference>
<dbReference type="Pfam" id="PF00078">
    <property type="entry name" value="RVT_1"/>
    <property type="match status" value="1"/>
</dbReference>
<gene>
    <name evidence="2" type="ORF">FSB_LOCUS61721</name>
</gene>
<dbReference type="AlphaFoldDB" id="A0A2N9JBK7"/>
<reference evidence="2" key="1">
    <citation type="submission" date="2018-02" db="EMBL/GenBank/DDBJ databases">
        <authorList>
            <person name="Cohen D.B."/>
            <person name="Kent A.D."/>
        </authorList>
    </citation>
    <scope>NUCLEOTIDE SEQUENCE</scope>
</reference>
<dbReference type="InterPro" id="IPR026960">
    <property type="entry name" value="RVT-Znf"/>
</dbReference>
<sequence>MEEMITSFSGLWLLIGDLNSVSNSYEKKGGKQVGEGSTKCFRNFVASTGAIDLGFSGHQYTWSNKRVGLANIKERLDRGLCNADWQCKFPKAGVKHLTSPTSDHSPILLDTHMEQDYGARPFRFEAMWIKDSSSLKVVDDAWQCNIEGSHNFRLAKKLQRVKWALKKWNKECFGYAKTRIKELEKRIADLQDLEPSPSNLEQEAALSLELNDWLEREELKWRQKSRELWLKEGDRNSKFFHLSTLLRRRRNCIAEIKMADGTWIHNRREIENYFTTHFQEVFQSSNPPIPPNLDNLLEPCITREENAELSHIPTSEEIRKVVFEMHPLKAPGPDGLPGLFFRHYWSIVGEQVVAAVQSFFHDGWMLKEMNHTFITLIPKVQGACNFNQFRPISLCNVYYKIISKLLVNRLRPLLSKIIDPAQVAFVPNRWINENVIIAQEVVHSFKRMKRKQGSLGIKLDFHKAYDKMEWEFIVQVLTALGFDNKFVSLVYQCISTVSYTVLLNGSKGPDLNPSRGLRQGDPLSPYLFILGSEVLARLINREVFRGAISGVQVAVGAPKISKLFYADDVILFCKAKLVEVDSLMKCLNSYCLWSGQSINLEKTGVFASKGVHAQFLSQIRSIWGLKKLHQGVKHLGVPLFLSKNRVKDFSYVKERLESRTCGWKCKSLSWMGRATMIKSVAQSIPIYPMAAFQLPKRLCEDMDSVVRRFWWNPKKDASNYFSPKAWEALCKPFKEGGLGFRSFSNINAAMLAKLAWWVLSGKDIPCIQVLLAKYKVGKNWLKAPPVKSASWTWRSLERVKHILLNGSCKLVGDGESILVWDDPWIPDLPSFIPSPRENNGNNQCLVVSQLMNRNKTGWDVSRLKELFDTHSVEAILKIPVWHGNLNDKWVWTKTTNGELSVKSAYKELSSLEEPVPCNEVLGKIWKTKLHNRLKILLWRIAIDLLPTKDKIQRFASNVDPSCPFCGNEVESQIHLFWHCHVARSLWFGSEWGIRVDKIQLENSLALVEFLFSPLLDLVLSEEQSSHFLLNGALILDKIWKLRNAVIYEGAVLNMDSHIRGVFKLVKEHWYSRQLRHDSSPQSYATEWSCPGPGTMKINCDAAIGKDYSVIAAVARDWRGAWYLPYQRRLTPMYLFKLKQRRFCGLSN</sequence>
<dbReference type="EMBL" id="OIVN01006475">
    <property type="protein sequence ID" value="SPD33839.1"/>
    <property type="molecule type" value="Genomic_DNA"/>
</dbReference>
<evidence type="ECO:0000313" key="2">
    <source>
        <dbReference type="EMBL" id="SPD33839.1"/>
    </source>
</evidence>
<dbReference type="InterPro" id="IPR043502">
    <property type="entry name" value="DNA/RNA_pol_sf"/>
</dbReference>
<dbReference type="PROSITE" id="PS50878">
    <property type="entry name" value="RT_POL"/>
    <property type="match status" value="1"/>
</dbReference>
<accession>A0A2N9JBK7</accession>
<dbReference type="PANTHER" id="PTHR33116">
    <property type="entry name" value="REVERSE TRANSCRIPTASE ZINC-BINDING DOMAIN-CONTAINING PROTEIN-RELATED-RELATED"/>
    <property type="match status" value="1"/>
</dbReference>
<feature type="domain" description="Reverse transcriptase" evidence="1">
    <location>
        <begin position="358"/>
        <end position="639"/>
    </location>
</feature>
<dbReference type="Gene3D" id="3.60.10.10">
    <property type="entry name" value="Endonuclease/exonuclease/phosphatase"/>
    <property type="match status" value="1"/>
</dbReference>
<dbReference type="InterPro" id="IPR000477">
    <property type="entry name" value="RT_dom"/>
</dbReference>
<dbReference type="CDD" id="cd01650">
    <property type="entry name" value="RT_nLTR_like"/>
    <property type="match status" value="1"/>
</dbReference>
<evidence type="ECO:0000259" key="1">
    <source>
        <dbReference type="PROSITE" id="PS50878"/>
    </source>
</evidence>
<dbReference type="PANTHER" id="PTHR33116:SF86">
    <property type="entry name" value="REVERSE TRANSCRIPTASE DOMAIN-CONTAINING PROTEIN"/>
    <property type="match status" value="1"/>
</dbReference>
<organism evidence="2">
    <name type="scientific">Fagus sylvatica</name>
    <name type="common">Beechnut</name>
    <dbReference type="NCBI Taxonomy" id="28930"/>
    <lineage>
        <taxon>Eukaryota</taxon>
        <taxon>Viridiplantae</taxon>
        <taxon>Streptophyta</taxon>
        <taxon>Embryophyta</taxon>
        <taxon>Tracheophyta</taxon>
        <taxon>Spermatophyta</taxon>
        <taxon>Magnoliopsida</taxon>
        <taxon>eudicotyledons</taxon>
        <taxon>Gunneridae</taxon>
        <taxon>Pentapetalae</taxon>
        <taxon>rosids</taxon>
        <taxon>fabids</taxon>
        <taxon>Fagales</taxon>
        <taxon>Fagaceae</taxon>
        <taxon>Fagus</taxon>
    </lineage>
</organism>
<name>A0A2N9JBK7_FAGSY</name>
<dbReference type="InterPro" id="IPR036691">
    <property type="entry name" value="Endo/exonu/phosph_ase_sf"/>
</dbReference>
<protein>
    <recommendedName>
        <fullName evidence="1">Reverse transcriptase domain-containing protein</fullName>
    </recommendedName>
</protein>